<dbReference type="AlphaFoldDB" id="A0A4S4C9B1"/>
<evidence type="ECO:0000313" key="5">
    <source>
        <dbReference type="Proteomes" id="UP000310636"/>
    </source>
</evidence>
<dbReference type="RefSeq" id="WP_136367909.1">
    <property type="nucleotide sequence ID" value="NZ_SSOB01000001.1"/>
</dbReference>
<dbReference type="InterPro" id="IPR025377">
    <property type="entry name" value="DUF4367"/>
</dbReference>
<organism evidence="4 5">
    <name type="scientific">Cohnella fermenti</name>
    <dbReference type="NCBI Taxonomy" id="2565925"/>
    <lineage>
        <taxon>Bacteria</taxon>
        <taxon>Bacillati</taxon>
        <taxon>Bacillota</taxon>
        <taxon>Bacilli</taxon>
        <taxon>Bacillales</taxon>
        <taxon>Paenibacillaceae</taxon>
        <taxon>Cohnella</taxon>
    </lineage>
</organism>
<dbReference type="OrthoDB" id="2599781at2"/>
<evidence type="ECO:0000256" key="2">
    <source>
        <dbReference type="SAM" id="Phobius"/>
    </source>
</evidence>
<keyword evidence="2" id="KW-1133">Transmembrane helix</keyword>
<dbReference type="Pfam" id="PF14285">
    <property type="entry name" value="DUF4367"/>
    <property type="match status" value="1"/>
</dbReference>
<reference evidence="4 5" key="1">
    <citation type="submission" date="2019-04" db="EMBL/GenBank/DDBJ databases">
        <title>Cohnella sp. nov. isolated from preserved vegetables.</title>
        <authorList>
            <person name="Lin S.-Y."/>
            <person name="Hung M.-H."/>
            <person name="Young C.-C."/>
        </authorList>
    </citation>
    <scope>NUCLEOTIDE SEQUENCE [LARGE SCALE GENOMIC DNA]</scope>
    <source>
        <strain evidence="4 5">CC-MHH1044</strain>
    </source>
</reference>
<sequence>MQDEFDKLFDAAFDEAVKKHTAAPSPDRLWEKTEQLLHRKSKRRRRLRSLPLIACSFALGAFAFGAPKASEAFDPFFQKVKQFPEGIVNVIFGTAGNSDGAKTAPPPEFETAAPAREEGAVADGTEVGASDRQDQFTSWEEVRKLHDWLAPADSAIPAGYKRIRVTAIYESGSGRLGTVIGQYESSDGKELTIHIHKLVEKEGGGMAYDTSSGTLEKVVIKGEEAYLFLPADGYSTLDWISGKWRVSIVGHLEREALIALANGIG</sequence>
<keyword evidence="5" id="KW-1185">Reference proteome</keyword>
<evidence type="ECO:0000256" key="1">
    <source>
        <dbReference type="SAM" id="MobiDB-lite"/>
    </source>
</evidence>
<comment type="caution">
    <text evidence="4">The sequence shown here is derived from an EMBL/GenBank/DDBJ whole genome shotgun (WGS) entry which is preliminary data.</text>
</comment>
<evidence type="ECO:0000259" key="3">
    <source>
        <dbReference type="Pfam" id="PF14285"/>
    </source>
</evidence>
<name>A0A4S4C9B1_9BACL</name>
<dbReference type="Proteomes" id="UP000310636">
    <property type="component" value="Unassembled WGS sequence"/>
</dbReference>
<feature type="domain" description="DUF4367" evidence="3">
    <location>
        <begin position="155"/>
        <end position="264"/>
    </location>
</feature>
<gene>
    <name evidence="4" type="ORF">E6C55_01010</name>
</gene>
<keyword evidence="2" id="KW-0812">Transmembrane</keyword>
<accession>A0A4S4C9B1</accession>
<proteinExistence type="predicted"/>
<protein>
    <submittedName>
        <fullName evidence="4">DUF4367 domain-containing protein</fullName>
    </submittedName>
</protein>
<feature type="region of interest" description="Disordered" evidence="1">
    <location>
        <begin position="99"/>
        <end position="133"/>
    </location>
</feature>
<evidence type="ECO:0000313" key="4">
    <source>
        <dbReference type="EMBL" id="THF84594.1"/>
    </source>
</evidence>
<keyword evidence="2" id="KW-0472">Membrane</keyword>
<feature type="transmembrane region" description="Helical" evidence="2">
    <location>
        <begin position="49"/>
        <end position="66"/>
    </location>
</feature>
<dbReference type="EMBL" id="SSOB01000001">
    <property type="protein sequence ID" value="THF84594.1"/>
    <property type="molecule type" value="Genomic_DNA"/>
</dbReference>